<proteinExistence type="predicted"/>
<evidence type="ECO:0000256" key="1">
    <source>
        <dbReference type="ARBA" id="ARBA00022962"/>
    </source>
</evidence>
<gene>
    <name evidence="2" type="primary">hisH_2</name>
    <name evidence="2" type="ORF">NCTC12120_04019</name>
</gene>
<dbReference type="InterPro" id="IPR029062">
    <property type="entry name" value="Class_I_gatase-like"/>
</dbReference>
<dbReference type="PANTHER" id="PTHR42701">
    <property type="entry name" value="IMIDAZOLE GLYCEROL PHOSPHATE SYNTHASE SUBUNIT HISH"/>
    <property type="match status" value="1"/>
</dbReference>
<accession>A0A2X3J4B9</accession>
<dbReference type="EMBL" id="UAVU01000005">
    <property type="protein sequence ID" value="SQC90873.1"/>
    <property type="molecule type" value="Genomic_DNA"/>
</dbReference>
<evidence type="ECO:0000313" key="2">
    <source>
        <dbReference type="EMBL" id="SQC90873.1"/>
    </source>
</evidence>
<organism evidence="2 3">
    <name type="scientific">Cedecea neteri</name>
    <dbReference type="NCBI Taxonomy" id="158822"/>
    <lineage>
        <taxon>Bacteria</taxon>
        <taxon>Pseudomonadati</taxon>
        <taxon>Pseudomonadota</taxon>
        <taxon>Gammaproteobacteria</taxon>
        <taxon>Enterobacterales</taxon>
        <taxon>Enterobacteriaceae</taxon>
        <taxon>Cedecea</taxon>
    </lineage>
</organism>
<name>A0A2X3J4B9_9ENTR</name>
<keyword evidence="2" id="KW-0328">Glycosyltransferase</keyword>
<dbReference type="GO" id="GO:0000107">
    <property type="term" value="F:imidazoleglycerol-phosphate synthase activity"/>
    <property type="evidence" value="ECO:0007669"/>
    <property type="project" value="TreeGrafter"/>
</dbReference>
<dbReference type="STRING" id="158822.LH23_20555"/>
<dbReference type="GO" id="GO:0000105">
    <property type="term" value="P:L-histidine biosynthetic process"/>
    <property type="evidence" value="ECO:0007669"/>
    <property type="project" value="InterPro"/>
</dbReference>
<dbReference type="PANTHER" id="PTHR42701:SF1">
    <property type="entry name" value="IMIDAZOLE GLYCEROL PHOSPHATE SYNTHASE SUBUNIT HISH"/>
    <property type="match status" value="1"/>
</dbReference>
<dbReference type="EC" id="2.4.2.-" evidence="2"/>
<dbReference type="InterPro" id="IPR010139">
    <property type="entry name" value="Imidazole-glycPsynth_HisH"/>
</dbReference>
<reference evidence="2 3" key="1">
    <citation type="submission" date="2018-06" db="EMBL/GenBank/DDBJ databases">
        <authorList>
            <consortium name="Pathogen Informatics"/>
            <person name="Doyle S."/>
        </authorList>
    </citation>
    <scope>NUCLEOTIDE SEQUENCE [LARGE SCALE GENOMIC DNA]</scope>
    <source>
        <strain evidence="2 3">NCTC12120</strain>
    </source>
</reference>
<dbReference type="Gene3D" id="3.40.50.880">
    <property type="match status" value="1"/>
</dbReference>
<keyword evidence="2" id="KW-0808">Transferase</keyword>
<sequence length="68" mass="7791">MLQMKDFGLPLPHMGWNRVYPKAGDRLFRGIEDGAYFYFVHSYAMPVCENTIAQANYGEAFTAAVQKR</sequence>
<keyword evidence="1" id="KW-0315">Glutamine amidotransferase</keyword>
<protein>
    <submittedName>
        <fullName evidence="2">Imidazole glycerol phosphate synthase subunit HisH</fullName>
        <ecNumber evidence="2">2.4.2.-</ecNumber>
    </submittedName>
</protein>
<dbReference type="AlphaFoldDB" id="A0A2X3J4B9"/>
<dbReference type="SUPFAM" id="SSF52317">
    <property type="entry name" value="Class I glutamine amidotransferase-like"/>
    <property type="match status" value="1"/>
</dbReference>
<evidence type="ECO:0000313" key="3">
    <source>
        <dbReference type="Proteomes" id="UP000251197"/>
    </source>
</evidence>
<dbReference type="Proteomes" id="UP000251197">
    <property type="component" value="Unassembled WGS sequence"/>
</dbReference>